<evidence type="ECO:0000256" key="5">
    <source>
        <dbReference type="ARBA" id="ARBA00023242"/>
    </source>
</evidence>
<dbReference type="KEGG" id="ehx:EMIHUDRAFT_105305"/>
<evidence type="ECO:0000256" key="1">
    <source>
        <dbReference type="ARBA" id="ARBA00004123"/>
    </source>
</evidence>
<dbReference type="GeneID" id="17256442"/>
<feature type="compositionally biased region" description="Low complexity" evidence="6">
    <location>
        <begin position="727"/>
        <end position="760"/>
    </location>
</feature>
<dbReference type="Gene3D" id="1.25.40.10">
    <property type="entry name" value="Tetratricopeptide repeat domain"/>
    <property type="match status" value="2"/>
</dbReference>
<feature type="compositionally biased region" description="Pro residues" evidence="6">
    <location>
        <begin position="448"/>
        <end position="466"/>
    </location>
</feature>
<evidence type="ECO:0000256" key="4">
    <source>
        <dbReference type="ARBA" id="ARBA00023187"/>
    </source>
</evidence>
<dbReference type="InterPro" id="IPR011990">
    <property type="entry name" value="TPR-like_helical_dom_sf"/>
</dbReference>
<dbReference type="AlphaFoldDB" id="A0A0D3IG53"/>
<keyword evidence="5" id="KW-0539">Nucleus</keyword>
<dbReference type="SMART" id="SM00386">
    <property type="entry name" value="HAT"/>
    <property type="match status" value="3"/>
</dbReference>
<evidence type="ECO:0000256" key="3">
    <source>
        <dbReference type="ARBA" id="ARBA00022737"/>
    </source>
</evidence>
<evidence type="ECO:0000313" key="7">
    <source>
        <dbReference type="EnsemblProtists" id="EOD10238"/>
    </source>
</evidence>
<feature type="compositionally biased region" description="Low complexity" evidence="6">
    <location>
        <begin position="704"/>
        <end position="714"/>
    </location>
</feature>
<feature type="region of interest" description="Disordered" evidence="6">
    <location>
        <begin position="447"/>
        <end position="467"/>
    </location>
</feature>
<evidence type="ECO:0000256" key="6">
    <source>
        <dbReference type="SAM" id="MobiDB-lite"/>
    </source>
</evidence>
<feature type="region of interest" description="Disordered" evidence="6">
    <location>
        <begin position="648"/>
        <end position="714"/>
    </location>
</feature>
<feature type="region of interest" description="Disordered" evidence="6">
    <location>
        <begin position="1"/>
        <end position="39"/>
    </location>
</feature>
<feature type="compositionally biased region" description="Basic and acidic residues" evidence="6">
    <location>
        <begin position="814"/>
        <end position="827"/>
    </location>
</feature>
<protein>
    <recommendedName>
        <fullName evidence="9">Suppressor of forked domain-containing protein</fullName>
    </recommendedName>
</protein>
<dbReference type="PANTHER" id="PTHR17204">
    <property type="entry name" value="PRE-MRNA PROCESSING PROTEIN PRP39-RELATED"/>
    <property type="match status" value="1"/>
</dbReference>
<dbReference type="Proteomes" id="UP000013827">
    <property type="component" value="Unassembled WGS sequence"/>
</dbReference>
<feature type="compositionally biased region" description="Low complexity" evidence="6">
    <location>
        <begin position="770"/>
        <end position="808"/>
    </location>
</feature>
<keyword evidence="4" id="KW-0508">mRNA splicing</keyword>
<evidence type="ECO:0000313" key="8">
    <source>
        <dbReference type="Proteomes" id="UP000013827"/>
    </source>
</evidence>
<dbReference type="GO" id="GO:0005634">
    <property type="term" value="C:nucleus"/>
    <property type="evidence" value="ECO:0007669"/>
    <property type="project" value="UniProtKB-SubCell"/>
</dbReference>
<feature type="compositionally biased region" description="Basic and acidic residues" evidence="6">
    <location>
        <begin position="674"/>
        <end position="684"/>
    </location>
</feature>
<name>A0A0D3IG53_EMIH1</name>
<dbReference type="EnsemblProtists" id="EOD10238">
    <property type="protein sequence ID" value="EOD10238"/>
    <property type="gene ID" value="EMIHUDRAFT_105305"/>
</dbReference>
<feature type="compositionally biased region" description="Acidic residues" evidence="6">
    <location>
        <begin position="7"/>
        <end position="29"/>
    </location>
</feature>
<accession>A0A0D3IG53</accession>
<dbReference type="OMA" id="GAMERYR"/>
<dbReference type="eggNOG" id="KOG0128">
    <property type="taxonomic scope" value="Eukaryota"/>
</dbReference>
<dbReference type="PANTHER" id="PTHR17204:SF25">
    <property type="entry name" value="RRM DOMAIN-CONTAINING PROTEIN"/>
    <property type="match status" value="1"/>
</dbReference>
<dbReference type="SUPFAM" id="SSF48452">
    <property type="entry name" value="TPR-like"/>
    <property type="match status" value="1"/>
</dbReference>
<dbReference type="PaxDb" id="2903-EOD10238"/>
<keyword evidence="2" id="KW-0507">mRNA processing</keyword>
<dbReference type="RefSeq" id="XP_005762667.1">
    <property type="nucleotide sequence ID" value="XM_005762610.1"/>
</dbReference>
<dbReference type="STRING" id="2903.R1BK52"/>
<evidence type="ECO:0008006" key="9">
    <source>
        <dbReference type="Google" id="ProtNLM"/>
    </source>
</evidence>
<keyword evidence="3" id="KW-0677">Repeat</keyword>
<keyword evidence="8" id="KW-1185">Reference proteome</keyword>
<reference evidence="7" key="2">
    <citation type="submission" date="2024-10" db="UniProtKB">
        <authorList>
            <consortium name="EnsemblProtists"/>
        </authorList>
    </citation>
    <scope>IDENTIFICATION</scope>
</reference>
<evidence type="ECO:0000256" key="2">
    <source>
        <dbReference type="ARBA" id="ARBA00022664"/>
    </source>
</evidence>
<sequence length="827" mass="85501">MPKGSSDDDDDRSDDEDEREGEGSDDDSDSSSAETDERCGELLAQLQQGSLTYGAALELIGLLKARADLPGVRQAREALAAAYPLPEAVWLEWIEDEARLAAGDEVDEVIELAGRAVRDGLYVGVWLRLVRLVAERHAPGLVSALDAAAEGALGGGGAAGGAGEPGEPGAGAAPEAGLREVRAALERALTAASLHLAEGDRLWSAYEAVEGAALRCAEREGGAAAAEQRARVRALWRRRLSVPLVGMEGAMERYRAFEAAAALAAGEPAAAAEREVATAERAYSVAWKAAGARRQHESKVAAARAARGAVDPWGGGSEWEAWSAYLAAEAEGGDPWRTRALFERMLSPDESAWRRAEEAAAAGEGGGGALPPCARAALWRRYLHFLVASLPSPSLRVEATARGATARGVRCCAADAHLWVARLRALEEAAAPAEEVRAAFEAALGAPLAPPPADPADPADKSPPPSGGHACDHLWLLHSYSHFQRRRLAAAAAADPAAAVAAAGSVREARDAVLAYEEAYLPRLEPAGELLRFWADAEEERGEAAQARELMERALARFGADSALWLHLAAIERRLEERAAAEGGAAGSAAPGGDAPYERCRKVFRRAVTVVHSPEHAAALHAAWLSLEATRGTLSTLRAAEERVAAHRAQLGRRGEKEAEAAEEAAEAAAAARAAREQKRTAARKEKRAATKAARGPGDDSSQPAAPGALDAAAAAPLAGKRSAGAAGLAQQGGAQPASSGGAAAGQSKKPRAALVPRAAGRGGAGGGALIPRAARPGGPPRGRSARPGLGQAAVAPAAESAPAGPDPMLSNDAFRDLMLKKEEPEG</sequence>
<proteinExistence type="predicted"/>
<reference evidence="8" key="1">
    <citation type="journal article" date="2013" name="Nature">
        <title>Pan genome of the phytoplankton Emiliania underpins its global distribution.</title>
        <authorList>
            <person name="Read B.A."/>
            <person name="Kegel J."/>
            <person name="Klute M.J."/>
            <person name="Kuo A."/>
            <person name="Lefebvre S.C."/>
            <person name="Maumus F."/>
            <person name="Mayer C."/>
            <person name="Miller J."/>
            <person name="Monier A."/>
            <person name="Salamov A."/>
            <person name="Young J."/>
            <person name="Aguilar M."/>
            <person name="Claverie J.M."/>
            <person name="Frickenhaus S."/>
            <person name="Gonzalez K."/>
            <person name="Herman E.K."/>
            <person name="Lin Y.C."/>
            <person name="Napier J."/>
            <person name="Ogata H."/>
            <person name="Sarno A.F."/>
            <person name="Shmutz J."/>
            <person name="Schroeder D."/>
            <person name="de Vargas C."/>
            <person name="Verret F."/>
            <person name="von Dassow P."/>
            <person name="Valentin K."/>
            <person name="Van de Peer Y."/>
            <person name="Wheeler G."/>
            <person name="Dacks J.B."/>
            <person name="Delwiche C.F."/>
            <person name="Dyhrman S.T."/>
            <person name="Glockner G."/>
            <person name="John U."/>
            <person name="Richards T."/>
            <person name="Worden A.Z."/>
            <person name="Zhang X."/>
            <person name="Grigoriev I.V."/>
            <person name="Allen A.E."/>
            <person name="Bidle K."/>
            <person name="Borodovsky M."/>
            <person name="Bowler C."/>
            <person name="Brownlee C."/>
            <person name="Cock J.M."/>
            <person name="Elias M."/>
            <person name="Gladyshev V.N."/>
            <person name="Groth M."/>
            <person name="Guda C."/>
            <person name="Hadaegh A."/>
            <person name="Iglesias-Rodriguez M.D."/>
            <person name="Jenkins J."/>
            <person name="Jones B.M."/>
            <person name="Lawson T."/>
            <person name="Leese F."/>
            <person name="Lindquist E."/>
            <person name="Lobanov A."/>
            <person name="Lomsadze A."/>
            <person name="Malik S.B."/>
            <person name="Marsh M.E."/>
            <person name="Mackinder L."/>
            <person name="Mock T."/>
            <person name="Mueller-Roeber B."/>
            <person name="Pagarete A."/>
            <person name="Parker M."/>
            <person name="Probert I."/>
            <person name="Quesneville H."/>
            <person name="Raines C."/>
            <person name="Rensing S.A."/>
            <person name="Riano-Pachon D.M."/>
            <person name="Richier S."/>
            <person name="Rokitta S."/>
            <person name="Shiraiwa Y."/>
            <person name="Soanes D.M."/>
            <person name="van der Giezen M."/>
            <person name="Wahlund T.M."/>
            <person name="Williams B."/>
            <person name="Wilson W."/>
            <person name="Wolfe G."/>
            <person name="Wurch L.L."/>
        </authorList>
    </citation>
    <scope>NUCLEOTIDE SEQUENCE</scope>
</reference>
<dbReference type="HOGENOM" id="CLU_342717_0_0_1"/>
<dbReference type="InterPro" id="IPR003107">
    <property type="entry name" value="HAT"/>
</dbReference>
<organism evidence="7 8">
    <name type="scientific">Emiliania huxleyi (strain CCMP1516)</name>
    <dbReference type="NCBI Taxonomy" id="280463"/>
    <lineage>
        <taxon>Eukaryota</taxon>
        <taxon>Haptista</taxon>
        <taxon>Haptophyta</taxon>
        <taxon>Prymnesiophyceae</taxon>
        <taxon>Isochrysidales</taxon>
        <taxon>Noelaerhabdaceae</taxon>
        <taxon>Emiliania</taxon>
    </lineage>
</organism>
<feature type="region of interest" description="Disordered" evidence="6">
    <location>
        <begin position="727"/>
        <end position="827"/>
    </location>
</feature>
<dbReference type="GO" id="GO:0006397">
    <property type="term" value="P:mRNA processing"/>
    <property type="evidence" value="ECO:0007669"/>
    <property type="project" value="UniProtKB-KW"/>
</dbReference>
<comment type="subcellular location">
    <subcellularLocation>
        <location evidence="1">Nucleus</location>
    </subcellularLocation>
</comment>
<dbReference type="GO" id="GO:0008380">
    <property type="term" value="P:RNA splicing"/>
    <property type="evidence" value="ECO:0007669"/>
    <property type="project" value="UniProtKB-KW"/>
</dbReference>